<evidence type="ECO:0000256" key="1">
    <source>
        <dbReference type="SAM" id="Phobius"/>
    </source>
</evidence>
<feature type="transmembrane region" description="Helical" evidence="1">
    <location>
        <begin position="225"/>
        <end position="241"/>
    </location>
</feature>
<evidence type="ECO:0008006" key="4">
    <source>
        <dbReference type="Google" id="ProtNLM"/>
    </source>
</evidence>
<dbReference type="STRING" id="578462.A0A0L0T4L5"/>
<feature type="transmembrane region" description="Helical" evidence="1">
    <location>
        <begin position="173"/>
        <end position="192"/>
    </location>
</feature>
<reference evidence="2 3" key="1">
    <citation type="submission" date="2009-11" db="EMBL/GenBank/DDBJ databases">
        <title>Annotation of Allomyces macrogynus ATCC 38327.</title>
        <authorList>
            <consortium name="The Broad Institute Genome Sequencing Platform"/>
            <person name="Russ C."/>
            <person name="Cuomo C."/>
            <person name="Burger G."/>
            <person name="Gray M.W."/>
            <person name="Holland P.W.H."/>
            <person name="King N."/>
            <person name="Lang F.B.F."/>
            <person name="Roger A.J."/>
            <person name="Ruiz-Trillo I."/>
            <person name="Young S.K."/>
            <person name="Zeng Q."/>
            <person name="Gargeya S."/>
            <person name="Fitzgerald M."/>
            <person name="Haas B."/>
            <person name="Abouelleil A."/>
            <person name="Alvarado L."/>
            <person name="Arachchi H.M."/>
            <person name="Berlin A."/>
            <person name="Chapman S.B."/>
            <person name="Gearin G."/>
            <person name="Goldberg J."/>
            <person name="Griggs A."/>
            <person name="Gujja S."/>
            <person name="Hansen M."/>
            <person name="Heiman D."/>
            <person name="Howarth C."/>
            <person name="Larimer J."/>
            <person name="Lui A."/>
            <person name="MacDonald P.J.P."/>
            <person name="McCowen C."/>
            <person name="Montmayeur A."/>
            <person name="Murphy C."/>
            <person name="Neiman D."/>
            <person name="Pearson M."/>
            <person name="Priest M."/>
            <person name="Roberts A."/>
            <person name="Saif S."/>
            <person name="Shea T."/>
            <person name="Sisk P."/>
            <person name="Stolte C."/>
            <person name="Sykes S."/>
            <person name="Wortman J."/>
            <person name="Nusbaum C."/>
            <person name="Birren B."/>
        </authorList>
    </citation>
    <scope>NUCLEOTIDE SEQUENCE [LARGE SCALE GENOMIC DNA]</scope>
    <source>
        <strain evidence="2 3">ATCC 38327</strain>
    </source>
</reference>
<keyword evidence="1" id="KW-1133">Transmembrane helix</keyword>
<feature type="transmembrane region" description="Helical" evidence="1">
    <location>
        <begin position="198"/>
        <end position="218"/>
    </location>
</feature>
<dbReference type="OrthoDB" id="40823at2759"/>
<sequence length="317" mass="35330">MSSLQPLHFHFRHPPTPGPHNTHRITFSTLAPTSRRRPDINLRPNLSFATMAPNPLPSFIPPVLANSPPMPLTQVFDSDDPAAITRNFLYKLQHPSDYQIWTFYLIGGYFIAILILWNFPVLKHILYPFKLITVAFHEFGHALAGKCTGAHIEAIEVNPDEGGVTKMRGGRTCCVLPAGYIGSSLIGSILIFCGFNITASKVAAGLICACLLATLWWAKDWFTRGLTIVFIALFPALWLLTPNGQGLVYVVLFVGVMSSCYSLWDIIEDLITRRVHSSDAAVFAQRYGCAAQFWGIFWFIISLIFLALAVFMALLVW</sequence>
<keyword evidence="3" id="KW-1185">Reference proteome</keyword>
<keyword evidence="1" id="KW-0472">Membrane</keyword>
<gene>
    <name evidence="2" type="ORF">AMAG_14206</name>
</gene>
<name>A0A0L0T4L5_ALLM3</name>
<dbReference type="eggNOG" id="ENOG502QPXP">
    <property type="taxonomic scope" value="Eukaryota"/>
</dbReference>
<evidence type="ECO:0000313" key="2">
    <source>
        <dbReference type="EMBL" id="KNE69651.1"/>
    </source>
</evidence>
<dbReference type="AlphaFoldDB" id="A0A0L0T4L5"/>
<organism evidence="2 3">
    <name type="scientific">Allomyces macrogynus (strain ATCC 38327)</name>
    <name type="common">Allomyces javanicus var. macrogynus</name>
    <dbReference type="NCBI Taxonomy" id="578462"/>
    <lineage>
        <taxon>Eukaryota</taxon>
        <taxon>Fungi</taxon>
        <taxon>Fungi incertae sedis</taxon>
        <taxon>Blastocladiomycota</taxon>
        <taxon>Blastocladiomycetes</taxon>
        <taxon>Blastocladiales</taxon>
        <taxon>Blastocladiaceae</taxon>
        <taxon>Allomyces</taxon>
    </lineage>
</organism>
<dbReference type="OMA" id="DWLYCLE"/>
<dbReference type="Pfam" id="PF13398">
    <property type="entry name" value="Peptidase_M50B"/>
    <property type="match status" value="1"/>
</dbReference>
<dbReference type="InterPro" id="IPR049500">
    <property type="entry name" value="Peptidase_M50B-like"/>
</dbReference>
<dbReference type="Proteomes" id="UP000054350">
    <property type="component" value="Unassembled WGS sequence"/>
</dbReference>
<protein>
    <recommendedName>
        <fullName evidence="4">Peptidase M50B-like-domain-containing protein</fullName>
    </recommendedName>
</protein>
<dbReference type="EMBL" id="GG745361">
    <property type="protein sequence ID" value="KNE69651.1"/>
    <property type="molecule type" value="Genomic_DNA"/>
</dbReference>
<feature type="transmembrane region" description="Helical" evidence="1">
    <location>
        <begin position="293"/>
        <end position="316"/>
    </location>
</feature>
<dbReference type="PANTHER" id="PTHR33979:SF2">
    <property type="entry name" value="PEPTIDASE M50B-LIKE-DOMAIN-CONTAINING PROTEIN"/>
    <property type="match status" value="1"/>
</dbReference>
<keyword evidence="1" id="KW-0812">Transmembrane</keyword>
<proteinExistence type="predicted"/>
<feature type="transmembrane region" description="Helical" evidence="1">
    <location>
        <begin position="98"/>
        <end position="119"/>
    </location>
</feature>
<dbReference type="VEuPathDB" id="FungiDB:AMAG_14206"/>
<accession>A0A0L0T4L5</accession>
<feature type="transmembrane region" description="Helical" evidence="1">
    <location>
        <begin position="247"/>
        <end position="264"/>
    </location>
</feature>
<reference evidence="3" key="2">
    <citation type="submission" date="2009-11" db="EMBL/GenBank/DDBJ databases">
        <title>The Genome Sequence of Allomyces macrogynus strain ATCC 38327.</title>
        <authorList>
            <consortium name="The Broad Institute Genome Sequencing Platform"/>
            <person name="Russ C."/>
            <person name="Cuomo C."/>
            <person name="Shea T."/>
            <person name="Young S.K."/>
            <person name="Zeng Q."/>
            <person name="Koehrsen M."/>
            <person name="Haas B."/>
            <person name="Borodovsky M."/>
            <person name="Guigo R."/>
            <person name="Alvarado L."/>
            <person name="Berlin A."/>
            <person name="Borenstein D."/>
            <person name="Chen Z."/>
            <person name="Engels R."/>
            <person name="Freedman E."/>
            <person name="Gellesch M."/>
            <person name="Goldberg J."/>
            <person name="Griggs A."/>
            <person name="Gujja S."/>
            <person name="Heiman D."/>
            <person name="Hepburn T."/>
            <person name="Howarth C."/>
            <person name="Jen D."/>
            <person name="Larson L."/>
            <person name="Lewis B."/>
            <person name="Mehta T."/>
            <person name="Park D."/>
            <person name="Pearson M."/>
            <person name="Roberts A."/>
            <person name="Saif S."/>
            <person name="Shenoy N."/>
            <person name="Sisk P."/>
            <person name="Stolte C."/>
            <person name="Sykes S."/>
            <person name="Walk T."/>
            <person name="White J."/>
            <person name="Yandava C."/>
            <person name="Burger G."/>
            <person name="Gray M.W."/>
            <person name="Holland P.W.H."/>
            <person name="King N."/>
            <person name="Lang F.B.F."/>
            <person name="Roger A.J."/>
            <person name="Ruiz-Trillo I."/>
            <person name="Lander E."/>
            <person name="Nusbaum C."/>
        </authorList>
    </citation>
    <scope>NUCLEOTIDE SEQUENCE [LARGE SCALE GENOMIC DNA]</scope>
    <source>
        <strain evidence="3">ATCC 38327</strain>
    </source>
</reference>
<evidence type="ECO:0000313" key="3">
    <source>
        <dbReference type="Proteomes" id="UP000054350"/>
    </source>
</evidence>
<dbReference type="PANTHER" id="PTHR33979">
    <property type="entry name" value="OS02G0221600 PROTEIN"/>
    <property type="match status" value="1"/>
</dbReference>